<evidence type="ECO:0000313" key="2">
    <source>
        <dbReference type="EMBL" id="WVZ03816.1"/>
    </source>
</evidence>
<dbReference type="EMBL" id="CP144694">
    <property type="protein sequence ID" value="WVZ03816.1"/>
    <property type="molecule type" value="Genomic_DNA"/>
</dbReference>
<keyword evidence="1" id="KW-1133">Transmembrane helix</keyword>
<dbReference type="Proteomes" id="UP001374535">
    <property type="component" value="Chromosome 7"/>
</dbReference>
<sequence length="151" mass="17615">IYSIIKSYYPRVLPSLVPQLHCSASFLQPSVSILQPHFSSFLSTFRRLVILIAPSKTSLLFSPVSIQTPPFLSFSFSAYHMKTWVMHFRFYFPLLTLFMCFWPLVFIWVLKFSIKNVFFFFCCCCGNCLVFNGCALTLRKETYEVTINTVR</sequence>
<proteinExistence type="predicted"/>
<evidence type="ECO:0000256" key="1">
    <source>
        <dbReference type="SAM" id="Phobius"/>
    </source>
</evidence>
<feature type="transmembrane region" description="Helical" evidence="1">
    <location>
        <begin position="90"/>
        <end position="110"/>
    </location>
</feature>
<keyword evidence="3" id="KW-1185">Reference proteome</keyword>
<evidence type="ECO:0000313" key="3">
    <source>
        <dbReference type="Proteomes" id="UP001374535"/>
    </source>
</evidence>
<feature type="non-terminal residue" evidence="2">
    <location>
        <position position="1"/>
    </location>
</feature>
<name>A0AAQ3N7I9_VIGMU</name>
<accession>A0AAQ3N7I9</accession>
<keyword evidence="1" id="KW-0812">Transmembrane</keyword>
<reference evidence="2 3" key="1">
    <citation type="journal article" date="2023" name="Life. Sci Alliance">
        <title>Evolutionary insights into 3D genome organization and epigenetic landscape of Vigna mungo.</title>
        <authorList>
            <person name="Junaid A."/>
            <person name="Singh B."/>
            <person name="Bhatia S."/>
        </authorList>
    </citation>
    <scope>NUCLEOTIDE SEQUENCE [LARGE SCALE GENOMIC DNA]</scope>
    <source>
        <strain evidence="2">Urdbean</strain>
    </source>
</reference>
<organism evidence="2 3">
    <name type="scientific">Vigna mungo</name>
    <name type="common">Black gram</name>
    <name type="synonym">Phaseolus mungo</name>
    <dbReference type="NCBI Taxonomy" id="3915"/>
    <lineage>
        <taxon>Eukaryota</taxon>
        <taxon>Viridiplantae</taxon>
        <taxon>Streptophyta</taxon>
        <taxon>Embryophyta</taxon>
        <taxon>Tracheophyta</taxon>
        <taxon>Spermatophyta</taxon>
        <taxon>Magnoliopsida</taxon>
        <taxon>eudicotyledons</taxon>
        <taxon>Gunneridae</taxon>
        <taxon>Pentapetalae</taxon>
        <taxon>rosids</taxon>
        <taxon>fabids</taxon>
        <taxon>Fabales</taxon>
        <taxon>Fabaceae</taxon>
        <taxon>Papilionoideae</taxon>
        <taxon>50 kb inversion clade</taxon>
        <taxon>NPAAA clade</taxon>
        <taxon>indigoferoid/millettioid clade</taxon>
        <taxon>Phaseoleae</taxon>
        <taxon>Vigna</taxon>
    </lineage>
</organism>
<feature type="transmembrane region" description="Helical" evidence="1">
    <location>
        <begin position="116"/>
        <end position="138"/>
    </location>
</feature>
<protein>
    <submittedName>
        <fullName evidence="2">Uncharacterized protein</fullName>
    </submittedName>
</protein>
<gene>
    <name evidence="2" type="ORF">V8G54_024622</name>
</gene>
<keyword evidence="1" id="KW-0472">Membrane</keyword>
<dbReference type="AlphaFoldDB" id="A0AAQ3N7I9"/>